<dbReference type="Pfam" id="PF10099">
    <property type="entry name" value="RskA_C"/>
    <property type="match status" value="1"/>
</dbReference>
<gene>
    <name evidence="3" type="ORF">E8L99_20305</name>
</gene>
<reference evidence="3 4" key="1">
    <citation type="submission" date="2019-04" db="EMBL/GenBank/DDBJ databases">
        <title>Phreatobacter aquaticus sp. nov.</title>
        <authorList>
            <person name="Choi A."/>
            <person name="Baek K."/>
        </authorList>
    </citation>
    <scope>NUCLEOTIDE SEQUENCE [LARGE SCALE GENOMIC DNA]</scope>
    <source>
        <strain evidence="3 4">NMCR1094</strain>
    </source>
</reference>
<organism evidence="3 4">
    <name type="scientific">Phreatobacter aquaticus</name>
    <dbReference type="NCBI Taxonomy" id="2570229"/>
    <lineage>
        <taxon>Bacteria</taxon>
        <taxon>Pseudomonadati</taxon>
        <taxon>Pseudomonadota</taxon>
        <taxon>Alphaproteobacteria</taxon>
        <taxon>Hyphomicrobiales</taxon>
        <taxon>Phreatobacteraceae</taxon>
        <taxon>Phreatobacter</taxon>
    </lineage>
</organism>
<dbReference type="KEGG" id="paqt:E8L99_20305"/>
<dbReference type="RefSeq" id="WP_137101255.1">
    <property type="nucleotide sequence ID" value="NZ_CP039865.1"/>
</dbReference>
<dbReference type="EMBL" id="CP039865">
    <property type="protein sequence ID" value="QCK87927.1"/>
    <property type="molecule type" value="Genomic_DNA"/>
</dbReference>
<dbReference type="InterPro" id="IPR018764">
    <property type="entry name" value="RskA_C"/>
</dbReference>
<keyword evidence="1" id="KW-1133">Transmembrane helix</keyword>
<keyword evidence="1" id="KW-0812">Transmembrane</keyword>
<dbReference type="GO" id="GO:0016989">
    <property type="term" value="F:sigma factor antagonist activity"/>
    <property type="evidence" value="ECO:0007669"/>
    <property type="project" value="TreeGrafter"/>
</dbReference>
<evidence type="ECO:0000256" key="1">
    <source>
        <dbReference type="SAM" id="Phobius"/>
    </source>
</evidence>
<sequence length="236" mass="24558">MTNDLIATAGEYVAGLMTDSEREVFERQIATDAETRQAVADWRARLMPLDESAPSFEPSAALWPAIEKAIGQGAAPVAASGSPGWFAGLWANVAALRAASVAGALAALVLAIVMVAQPGRGPVGPSVVAVLNAPNTNEAGAIVEAYADGRIRVVPLKAIPVPAGRTLQVWTLWDRSVGPRSVGLMGEARQQDYVTTGMPRPVDQQLYEITLEPAGGSPTGRPTGPILFVGRGSVPL</sequence>
<dbReference type="GO" id="GO:0006417">
    <property type="term" value="P:regulation of translation"/>
    <property type="evidence" value="ECO:0007669"/>
    <property type="project" value="TreeGrafter"/>
</dbReference>
<keyword evidence="4" id="KW-1185">Reference proteome</keyword>
<accession>A0A4D7QSF5</accession>
<dbReference type="Proteomes" id="UP000298588">
    <property type="component" value="Chromosome"/>
</dbReference>
<dbReference type="PANTHER" id="PTHR37461:SF1">
    <property type="entry name" value="ANTI-SIGMA-K FACTOR RSKA"/>
    <property type="match status" value="1"/>
</dbReference>
<dbReference type="InterPro" id="IPR051474">
    <property type="entry name" value="Anti-sigma-K/W_factor"/>
</dbReference>
<protein>
    <recommendedName>
        <fullName evidence="2">Anti-sigma K factor RskA C-terminal domain-containing protein</fullName>
    </recommendedName>
</protein>
<evidence type="ECO:0000259" key="2">
    <source>
        <dbReference type="Pfam" id="PF10099"/>
    </source>
</evidence>
<dbReference type="GO" id="GO:0005886">
    <property type="term" value="C:plasma membrane"/>
    <property type="evidence" value="ECO:0007669"/>
    <property type="project" value="InterPro"/>
</dbReference>
<feature type="domain" description="Anti-sigma K factor RskA C-terminal" evidence="2">
    <location>
        <begin position="102"/>
        <end position="226"/>
    </location>
</feature>
<dbReference type="AlphaFoldDB" id="A0A4D7QSF5"/>
<proteinExistence type="predicted"/>
<dbReference type="OrthoDB" id="9816387at2"/>
<evidence type="ECO:0000313" key="3">
    <source>
        <dbReference type="EMBL" id="QCK87927.1"/>
    </source>
</evidence>
<dbReference type="PANTHER" id="PTHR37461">
    <property type="entry name" value="ANTI-SIGMA-K FACTOR RSKA"/>
    <property type="match status" value="1"/>
</dbReference>
<feature type="transmembrane region" description="Helical" evidence="1">
    <location>
        <begin position="94"/>
        <end position="116"/>
    </location>
</feature>
<keyword evidence="1" id="KW-0472">Membrane</keyword>
<name>A0A4D7QSF5_9HYPH</name>
<evidence type="ECO:0000313" key="4">
    <source>
        <dbReference type="Proteomes" id="UP000298588"/>
    </source>
</evidence>